<evidence type="ECO:0000313" key="1">
    <source>
        <dbReference type="EMBL" id="GAI68924.1"/>
    </source>
</evidence>
<organism evidence="1">
    <name type="scientific">marine sediment metagenome</name>
    <dbReference type="NCBI Taxonomy" id="412755"/>
    <lineage>
        <taxon>unclassified sequences</taxon>
        <taxon>metagenomes</taxon>
        <taxon>ecological metagenomes</taxon>
    </lineage>
</organism>
<name>X1SM92_9ZZZZ</name>
<dbReference type="AlphaFoldDB" id="X1SM92"/>
<gene>
    <name evidence="1" type="ORF">S12H4_00441</name>
</gene>
<reference evidence="1" key="1">
    <citation type="journal article" date="2014" name="Front. Microbiol.">
        <title>High frequency of phylogenetically diverse reductive dehalogenase-homologous genes in deep subseafloor sedimentary metagenomes.</title>
        <authorList>
            <person name="Kawai M."/>
            <person name="Futagami T."/>
            <person name="Toyoda A."/>
            <person name="Takaki Y."/>
            <person name="Nishi S."/>
            <person name="Hori S."/>
            <person name="Arai W."/>
            <person name="Tsubouchi T."/>
            <person name="Morono Y."/>
            <person name="Uchiyama I."/>
            <person name="Ito T."/>
            <person name="Fujiyama A."/>
            <person name="Inagaki F."/>
            <person name="Takami H."/>
        </authorList>
    </citation>
    <scope>NUCLEOTIDE SEQUENCE</scope>
    <source>
        <strain evidence="1">Expedition CK06-06</strain>
    </source>
</reference>
<sequence>MITRHGIEGDIHATYEVGIFDNSEKTTQLFAIAKKEYKPALLKEAIEDVKEVMSN</sequence>
<protein>
    <submittedName>
        <fullName evidence="1">Uncharacterized protein</fullName>
    </submittedName>
</protein>
<proteinExistence type="predicted"/>
<comment type="caution">
    <text evidence="1">The sequence shown here is derived from an EMBL/GenBank/DDBJ whole genome shotgun (WGS) entry which is preliminary data.</text>
</comment>
<dbReference type="EMBL" id="BARW01000048">
    <property type="protein sequence ID" value="GAI68924.1"/>
    <property type="molecule type" value="Genomic_DNA"/>
</dbReference>
<accession>X1SM92</accession>